<dbReference type="Proteomes" id="UP000034392">
    <property type="component" value="Chromosome"/>
</dbReference>
<dbReference type="STRING" id="1267766.WYH_01124"/>
<evidence type="ECO:0000256" key="5">
    <source>
        <dbReference type="PROSITE-ProRule" id="PRU00278"/>
    </source>
</evidence>
<accession>A0A0F7KSQ4</accession>
<dbReference type="KEGG" id="aay:WYH_01124"/>
<dbReference type="EMBL" id="CP011452">
    <property type="protein sequence ID" value="AKH42171.1"/>
    <property type="molecule type" value="Genomic_DNA"/>
</dbReference>
<dbReference type="PANTHER" id="PTHR47637:SF1">
    <property type="entry name" value="CHAPERONE SURA"/>
    <property type="match status" value="1"/>
</dbReference>
<dbReference type="Gene3D" id="3.10.50.40">
    <property type="match status" value="1"/>
</dbReference>
<dbReference type="PANTHER" id="PTHR47637">
    <property type="entry name" value="CHAPERONE SURA"/>
    <property type="match status" value="1"/>
</dbReference>
<protein>
    <recommendedName>
        <fullName evidence="1">Parvulin-like PPIase</fullName>
    </recommendedName>
    <alternativeName>
        <fullName evidence="3">Peptidyl-prolyl cis-trans isomerase plp</fullName>
    </alternativeName>
    <alternativeName>
        <fullName evidence="4">Rotamase plp</fullName>
    </alternativeName>
</protein>
<dbReference type="PROSITE" id="PS50198">
    <property type="entry name" value="PPIC_PPIASE_2"/>
    <property type="match status" value="1"/>
</dbReference>
<gene>
    <name evidence="7" type="primary">surA</name>
    <name evidence="7" type="ORF">WYH_01124</name>
</gene>
<reference evidence="7" key="1">
    <citation type="submission" date="2015-05" db="EMBL/GenBank/DDBJ databases">
        <title>The complete genome of Altererythrobacter atlanticus strain 26DY36.</title>
        <authorList>
            <person name="Wu Y.-H."/>
            <person name="Cheng H."/>
            <person name="Wu X.-W."/>
        </authorList>
    </citation>
    <scope>NUCLEOTIDE SEQUENCE [LARGE SCALE GENOMIC DNA]</scope>
    <source>
        <strain evidence="7">26DY36</strain>
    </source>
</reference>
<sequence length="465" mass="50770">MHGAHRAGDRTYFVIDLAKTIGKFATATALAGLCASAAFGQQEAGQIMASDALNIPEDISLLQPGDPNSRSATATVNGQIITRTDVEQRVALILAANETESVPEDELNRLRMQVFRNLIDETIQIQEAAAQEMPVSRDEVDQTYNRLATQRFGRTPEEMATYLQSIGSAPQSLKRQIEGELAWNRLLSRNVAPFVNVSTEEVNELMERLKASKGTAEYRIGEIYLSATPTTRAQVSANAQQIVDQLKQGGSFVAYARQYSESSTASAGGDLGWIRLEQLQNPQLESVVRGLQPGQLAGPIEIPGGFDILYLIDKRQIGMADPRDAIVSLKQISIEFPKGTTQQAASERANEFAAAMEQITSCGQAESAAQPFNADVVSNEGLAIRALPEALQTMLLDLDVGRTTPPFGSLDEGVRVLLLCGREAAQADAGPNFDELMAQLEDDRVNKRAQRYLRDLRRDAVIEYK</sequence>
<dbReference type="SUPFAM" id="SSF109998">
    <property type="entry name" value="Triger factor/SurA peptide-binding domain-like"/>
    <property type="match status" value="1"/>
</dbReference>
<evidence type="ECO:0000256" key="4">
    <source>
        <dbReference type="ARBA" id="ARBA00031484"/>
    </source>
</evidence>
<keyword evidence="5" id="KW-0697">Rotamase</keyword>
<dbReference type="InterPro" id="IPR046357">
    <property type="entry name" value="PPIase_dom_sf"/>
</dbReference>
<evidence type="ECO:0000313" key="7">
    <source>
        <dbReference type="EMBL" id="AKH42171.1"/>
    </source>
</evidence>
<evidence type="ECO:0000256" key="2">
    <source>
        <dbReference type="ARBA" id="ARBA00022729"/>
    </source>
</evidence>
<dbReference type="Gene3D" id="1.10.4030.10">
    <property type="entry name" value="Porin chaperone SurA, peptide-binding domain"/>
    <property type="match status" value="1"/>
</dbReference>
<dbReference type="InterPro" id="IPR050280">
    <property type="entry name" value="OMP_Chaperone_SurA"/>
</dbReference>
<evidence type="ECO:0000259" key="6">
    <source>
        <dbReference type="PROSITE" id="PS50198"/>
    </source>
</evidence>
<dbReference type="PATRIC" id="fig|1267766.3.peg.1131"/>
<keyword evidence="8" id="KW-1185">Reference proteome</keyword>
<keyword evidence="5 7" id="KW-0413">Isomerase</keyword>
<keyword evidence="2" id="KW-0732">Signal</keyword>
<dbReference type="GO" id="GO:0003755">
    <property type="term" value="F:peptidyl-prolyl cis-trans isomerase activity"/>
    <property type="evidence" value="ECO:0007669"/>
    <property type="project" value="UniProtKB-KW"/>
</dbReference>
<dbReference type="SUPFAM" id="SSF54534">
    <property type="entry name" value="FKBP-like"/>
    <property type="match status" value="2"/>
</dbReference>
<evidence type="ECO:0000313" key="8">
    <source>
        <dbReference type="Proteomes" id="UP000034392"/>
    </source>
</evidence>
<dbReference type="InterPro" id="IPR000297">
    <property type="entry name" value="PPIase_PpiC"/>
</dbReference>
<organism evidence="7 8">
    <name type="scientific">Croceibacterium atlanticum</name>
    <dbReference type="NCBI Taxonomy" id="1267766"/>
    <lineage>
        <taxon>Bacteria</taxon>
        <taxon>Pseudomonadati</taxon>
        <taxon>Pseudomonadota</taxon>
        <taxon>Alphaproteobacteria</taxon>
        <taxon>Sphingomonadales</taxon>
        <taxon>Erythrobacteraceae</taxon>
        <taxon>Croceibacterium</taxon>
    </lineage>
</organism>
<name>A0A0F7KSQ4_9SPHN</name>
<evidence type="ECO:0000256" key="3">
    <source>
        <dbReference type="ARBA" id="ARBA00030642"/>
    </source>
</evidence>
<dbReference type="InterPro" id="IPR027304">
    <property type="entry name" value="Trigger_fact/SurA_dom_sf"/>
</dbReference>
<dbReference type="Pfam" id="PF13624">
    <property type="entry name" value="SurA_N_3"/>
    <property type="match status" value="1"/>
</dbReference>
<dbReference type="Pfam" id="PF00639">
    <property type="entry name" value="Rotamase"/>
    <property type="match status" value="1"/>
</dbReference>
<evidence type="ECO:0000256" key="1">
    <source>
        <dbReference type="ARBA" id="ARBA00018370"/>
    </source>
</evidence>
<dbReference type="AlphaFoldDB" id="A0A0F7KSQ4"/>
<proteinExistence type="predicted"/>
<feature type="domain" description="PpiC" evidence="6">
    <location>
        <begin position="215"/>
        <end position="313"/>
    </location>
</feature>